<name>A0AAN9S9W9_PSOTE</name>
<evidence type="ECO:0000313" key="2">
    <source>
        <dbReference type="Proteomes" id="UP001386955"/>
    </source>
</evidence>
<accession>A0AAN9S9W9</accession>
<comment type="caution">
    <text evidence="1">The sequence shown here is derived from an EMBL/GenBank/DDBJ whole genome shotgun (WGS) entry which is preliminary data.</text>
</comment>
<keyword evidence="2" id="KW-1185">Reference proteome</keyword>
<dbReference type="Proteomes" id="UP001386955">
    <property type="component" value="Unassembled WGS sequence"/>
</dbReference>
<reference evidence="1 2" key="1">
    <citation type="submission" date="2024-01" db="EMBL/GenBank/DDBJ databases">
        <title>The genomes of 5 underutilized Papilionoideae crops provide insights into root nodulation and disease resistanc.</title>
        <authorList>
            <person name="Jiang F."/>
        </authorList>
    </citation>
    <scope>NUCLEOTIDE SEQUENCE [LARGE SCALE GENOMIC DNA]</scope>
    <source>
        <strain evidence="1">DUOXIRENSHENG_FW03</strain>
        <tissue evidence="1">Leaves</tissue>
    </source>
</reference>
<sequence length="72" mass="8351">MLALERQSFLKKAIPWYLNLRCKTSNGATNINSGRSEGPRRPPSRVHRYCYVRVLIFTPTQSNLTHCFHFGI</sequence>
<gene>
    <name evidence="1" type="ORF">VNO78_20417</name>
</gene>
<dbReference type="AlphaFoldDB" id="A0AAN9S9W9"/>
<proteinExistence type="predicted"/>
<organism evidence="1 2">
    <name type="scientific">Psophocarpus tetragonolobus</name>
    <name type="common">Winged bean</name>
    <name type="synonym">Dolichos tetragonolobus</name>
    <dbReference type="NCBI Taxonomy" id="3891"/>
    <lineage>
        <taxon>Eukaryota</taxon>
        <taxon>Viridiplantae</taxon>
        <taxon>Streptophyta</taxon>
        <taxon>Embryophyta</taxon>
        <taxon>Tracheophyta</taxon>
        <taxon>Spermatophyta</taxon>
        <taxon>Magnoliopsida</taxon>
        <taxon>eudicotyledons</taxon>
        <taxon>Gunneridae</taxon>
        <taxon>Pentapetalae</taxon>
        <taxon>rosids</taxon>
        <taxon>fabids</taxon>
        <taxon>Fabales</taxon>
        <taxon>Fabaceae</taxon>
        <taxon>Papilionoideae</taxon>
        <taxon>50 kb inversion clade</taxon>
        <taxon>NPAAA clade</taxon>
        <taxon>indigoferoid/millettioid clade</taxon>
        <taxon>Phaseoleae</taxon>
        <taxon>Psophocarpus</taxon>
    </lineage>
</organism>
<dbReference type="EMBL" id="JAYMYS010000005">
    <property type="protein sequence ID" value="KAK7391991.1"/>
    <property type="molecule type" value="Genomic_DNA"/>
</dbReference>
<evidence type="ECO:0000313" key="1">
    <source>
        <dbReference type="EMBL" id="KAK7391991.1"/>
    </source>
</evidence>
<protein>
    <submittedName>
        <fullName evidence="1">Uncharacterized protein</fullName>
    </submittedName>
</protein>